<evidence type="ECO:0000256" key="1">
    <source>
        <dbReference type="ARBA" id="ARBA00005422"/>
    </source>
</evidence>
<proteinExistence type="inferred from homology"/>
<dbReference type="RefSeq" id="WP_015725655.1">
    <property type="nucleotide sequence ID" value="NC_014972.1"/>
</dbReference>
<dbReference type="GO" id="GO:0003743">
    <property type="term" value="F:translation initiation factor activity"/>
    <property type="evidence" value="ECO:0007669"/>
    <property type="project" value="UniProtKB-KW"/>
</dbReference>
<dbReference type="Gene3D" id="3.30.780.10">
    <property type="entry name" value="SUI1-like domain"/>
    <property type="match status" value="1"/>
</dbReference>
<evidence type="ECO:0000313" key="5">
    <source>
        <dbReference type="EMBL" id="ADW19130.1"/>
    </source>
</evidence>
<dbReference type="GO" id="GO:0001731">
    <property type="term" value="P:formation of translation preinitiation complex"/>
    <property type="evidence" value="ECO:0007669"/>
    <property type="project" value="TreeGrafter"/>
</dbReference>
<dbReference type="Pfam" id="PF01253">
    <property type="entry name" value="SUI1"/>
    <property type="match status" value="1"/>
</dbReference>
<dbReference type="FunFam" id="3.30.780.10:FF:000002">
    <property type="entry name" value="Stress response translation initiation inhibitor"/>
    <property type="match status" value="1"/>
</dbReference>
<evidence type="ECO:0000259" key="4">
    <source>
        <dbReference type="PROSITE" id="PS50296"/>
    </source>
</evidence>
<organism evidence="5 6">
    <name type="scientific">Desulfobulbus propionicus (strain ATCC 33891 / DSM 2032 / VKM B-1956 / 1pr3)</name>
    <dbReference type="NCBI Taxonomy" id="577650"/>
    <lineage>
        <taxon>Bacteria</taxon>
        <taxon>Pseudomonadati</taxon>
        <taxon>Thermodesulfobacteriota</taxon>
        <taxon>Desulfobulbia</taxon>
        <taxon>Desulfobulbales</taxon>
        <taxon>Desulfobulbaceae</taxon>
        <taxon>Desulfobulbus</taxon>
    </lineage>
</organism>
<dbReference type="CDD" id="cd11567">
    <property type="entry name" value="YciH_like"/>
    <property type="match status" value="1"/>
</dbReference>
<dbReference type="GO" id="GO:0006417">
    <property type="term" value="P:regulation of translation"/>
    <property type="evidence" value="ECO:0007669"/>
    <property type="project" value="UniProtKB-KW"/>
</dbReference>
<dbReference type="InterPro" id="IPR005872">
    <property type="entry name" value="SUI1_arc_bac"/>
</dbReference>
<feature type="domain" description="SUI1" evidence="4">
    <location>
        <begin position="51"/>
        <end position="114"/>
    </location>
</feature>
<keyword evidence="2" id="KW-0810">Translation regulation</keyword>
<dbReference type="PANTHER" id="PTHR12789:SF0">
    <property type="entry name" value="DENSITY-REGULATED PROTEIN"/>
    <property type="match status" value="1"/>
</dbReference>
<dbReference type="KEGG" id="dpr:Despr_2997"/>
<dbReference type="Proteomes" id="UP000006365">
    <property type="component" value="Chromosome"/>
</dbReference>
<dbReference type="InterPro" id="IPR050318">
    <property type="entry name" value="DENR/SUI1_TIF"/>
</dbReference>
<evidence type="ECO:0000256" key="2">
    <source>
        <dbReference type="ARBA" id="ARBA00022845"/>
    </source>
</evidence>
<sequence>MVSNNPRNTVSVYSTEHGRLCPECSRPVGACTCATRSSTVPRGDGIVRVGRQTKGRKGSGVTTVSGLPLAPDRLRDLAGQLKKKCGAGGAVKDGVIEIQGEHRDLLVAELTRLGYTVKRAGG</sequence>
<dbReference type="SUPFAM" id="SSF55159">
    <property type="entry name" value="eIF1-like"/>
    <property type="match status" value="1"/>
</dbReference>
<protein>
    <submittedName>
        <fullName evidence="5">Translation initiation factor 1 (eIF-1/SUI1)</fullName>
    </submittedName>
</protein>
<name>A0A7U3YPG3_DESPD</name>
<dbReference type="AlphaFoldDB" id="A0A7U3YPG3"/>
<keyword evidence="3" id="KW-0648">Protein biosynthesis</keyword>
<dbReference type="EMBL" id="CP002364">
    <property type="protein sequence ID" value="ADW19130.1"/>
    <property type="molecule type" value="Genomic_DNA"/>
</dbReference>
<keyword evidence="6" id="KW-1185">Reference proteome</keyword>
<evidence type="ECO:0000313" key="6">
    <source>
        <dbReference type="Proteomes" id="UP000006365"/>
    </source>
</evidence>
<dbReference type="GO" id="GO:0002188">
    <property type="term" value="P:translation reinitiation"/>
    <property type="evidence" value="ECO:0007669"/>
    <property type="project" value="TreeGrafter"/>
</dbReference>
<reference evidence="5 6" key="1">
    <citation type="journal article" date="2011" name="Stand. Genomic Sci.">
        <title>Complete genome sequence of Desulfobulbus propionicus type strain (1pr3).</title>
        <authorList>
            <person name="Pagani I."/>
            <person name="Lapidus A."/>
            <person name="Nolan M."/>
            <person name="Lucas S."/>
            <person name="Hammon N."/>
            <person name="Deshpande S."/>
            <person name="Cheng J.F."/>
            <person name="Chertkov O."/>
            <person name="Davenport K."/>
            <person name="Tapia R."/>
            <person name="Han C."/>
            <person name="Goodwin L."/>
            <person name="Pitluck S."/>
            <person name="Liolios K."/>
            <person name="Mavromatis K."/>
            <person name="Ivanova N."/>
            <person name="Mikhailova N."/>
            <person name="Pati A."/>
            <person name="Chen A."/>
            <person name="Palaniappan K."/>
            <person name="Land M."/>
            <person name="Hauser L."/>
            <person name="Chang Y.J."/>
            <person name="Jeffries C.D."/>
            <person name="Detter J.C."/>
            <person name="Brambilla E."/>
            <person name="Kannan K.P."/>
            <person name="Djao O.D."/>
            <person name="Rohde M."/>
            <person name="Pukall R."/>
            <person name="Spring S."/>
            <person name="Goker M."/>
            <person name="Sikorski J."/>
            <person name="Woyke T."/>
            <person name="Bristow J."/>
            <person name="Eisen J.A."/>
            <person name="Markowitz V."/>
            <person name="Hugenholtz P."/>
            <person name="Kyrpides N.C."/>
            <person name="Klenk H.P."/>
        </authorList>
    </citation>
    <scope>NUCLEOTIDE SEQUENCE [LARGE SCALE GENOMIC DNA]</scope>
    <source>
        <strain evidence="6">ATCC 33891 / DSM 2032 / 1pr3</strain>
    </source>
</reference>
<gene>
    <name evidence="5" type="ordered locus">Despr_2997</name>
</gene>
<keyword evidence="5" id="KW-0396">Initiation factor</keyword>
<dbReference type="PROSITE" id="PS50296">
    <property type="entry name" value="SUI1"/>
    <property type="match status" value="1"/>
</dbReference>
<dbReference type="PIRSF" id="PIRSF037511">
    <property type="entry name" value="Transl_init_SUI1_pro"/>
    <property type="match status" value="1"/>
</dbReference>
<dbReference type="GO" id="GO:0003729">
    <property type="term" value="F:mRNA binding"/>
    <property type="evidence" value="ECO:0007669"/>
    <property type="project" value="TreeGrafter"/>
</dbReference>
<dbReference type="NCBIfam" id="NF005297">
    <property type="entry name" value="PRK06824.1"/>
    <property type="match status" value="1"/>
</dbReference>
<comment type="similarity">
    <text evidence="1">Belongs to the SUI1 family.</text>
</comment>
<dbReference type="InterPro" id="IPR001950">
    <property type="entry name" value="SUI1"/>
</dbReference>
<dbReference type="InterPro" id="IPR036877">
    <property type="entry name" value="SUI1_dom_sf"/>
</dbReference>
<evidence type="ECO:0000256" key="3">
    <source>
        <dbReference type="ARBA" id="ARBA00022917"/>
    </source>
</evidence>
<accession>A0A7U3YPG3</accession>
<dbReference type="PANTHER" id="PTHR12789">
    <property type="entry name" value="DENSITY-REGULATED PROTEIN HOMOLOG"/>
    <property type="match status" value="1"/>
</dbReference>